<feature type="domain" description="USP" evidence="2">
    <location>
        <begin position="1"/>
        <end position="154"/>
    </location>
</feature>
<dbReference type="GO" id="GO:0004843">
    <property type="term" value="F:cysteine-type deubiquitinase activity"/>
    <property type="evidence" value="ECO:0007669"/>
    <property type="project" value="InterPro"/>
</dbReference>
<protein>
    <recommendedName>
        <fullName evidence="2">USP domain-containing protein</fullName>
    </recommendedName>
</protein>
<dbReference type="SUPFAM" id="SSF54001">
    <property type="entry name" value="Cysteine proteinases"/>
    <property type="match status" value="1"/>
</dbReference>
<dbReference type="EMBL" id="MCFL01000004">
    <property type="protein sequence ID" value="ORZ39941.1"/>
    <property type="molecule type" value="Genomic_DNA"/>
</dbReference>
<gene>
    <name evidence="3" type="ORF">BCR44DRAFT_42766</name>
</gene>
<dbReference type="GO" id="GO:0016579">
    <property type="term" value="P:protein deubiquitination"/>
    <property type="evidence" value="ECO:0007669"/>
    <property type="project" value="InterPro"/>
</dbReference>
<accession>A0A1Y2I1W0</accession>
<reference evidence="3 4" key="1">
    <citation type="submission" date="2016-07" db="EMBL/GenBank/DDBJ databases">
        <title>Pervasive Adenine N6-methylation of Active Genes in Fungi.</title>
        <authorList>
            <consortium name="DOE Joint Genome Institute"/>
            <person name="Mondo S.J."/>
            <person name="Dannebaum R.O."/>
            <person name="Kuo R.C."/>
            <person name="Labutti K."/>
            <person name="Haridas S."/>
            <person name="Kuo A."/>
            <person name="Salamov A."/>
            <person name="Ahrendt S.R."/>
            <person name="Lipzen A."/>
            <person name="Sullivan W."/>
            <person name="Andreopoulos W.B."/>
            <person name="Clum A."/>
            <person name="Lindquist E."/>
            <person name="Daum C."/>
            <person name="Ramamoorthy G.K."/>
            <person name="Gryganskyi A."/>
            <person name="Culley D."/>
            <person name="Magnuson J.K."/>
            <person name="James T.Y."/>
            <person name="O'Malley M.A."/>
            <person name="Stajich J.E."/>
            <person name="Spatafora J.W."/>
            <person name="Visel A."/>
            <person name="Grigoriev I.V."/>
        </authorList>
    </citation>
    <scope>NUCLEOTIDE SEQUENCE [LARGE SCALE GENOMIC DNA]</scope>
    <source>
        <strain evidence="3 4">PL171</strain>
    </source>
</reference>
<evidence type="ECO:0000259" key="2">
    <source>
        <dbReference type="PROSITE" id="PS50235"/>
    </source>
</evidence>
<dbReference type="AlphaFoldDB" id="A0A1Y2I1W0"/>
<evidence type="ECO:0000313" key="4">
    <source>
        <dbReference type="Proteomes" id="UP000193411"/>
    </source>
</evidence>
<dbReference type="OrthoDB" id="5813749at2759"/>
<dbReference type="Pfam" id="PF00443">
    <property type="entry name" value="UCH"/>
    <property type="match status" value="1"/>
</dbReference>
<proteinExistence type="predicted"/>
<feature type="region of interest" description="Disordered" evidence="1">
    <location>
        <begin position="30"/>
        <end position="83"/>
    </location>
</feature>
<dbReference type="GO" id="GO:0005634">
    <property type="term" value="C:nucleus"/>
    <property type="evidence" value="ECO:0007669"/>
    <property type="project" value="TreeGrafter"/>
</dbReference>
<dbReference type="CDD" id="cd02257">
    <property type="entry name" value="Peptidase_C19"/>
    <property type="match status" value="1"/>
</dbReference>
<dbReference type="InterPro" id="IPR028889">
    <property type="entry name" value="USP"/>
</dbReference>
<dbReference type="Proteomes" id="UP000193411">
    <property type="component" value="Unassembled WGS sequence"/>
</dbReference>
<feature type="compositionally biased region" description="Low complexity" evidence="1">
    <location>
        <begin position="59"/>
        <end position="70"/>
    </location>
</feature>
<comment type="caution">
    <text evidence="3">The sequence shown here is derived from an EMBL/GenBank/DDBJ whole genome shotgun (WGS) entry which is preliminary data.</text>
</comment>
<organism evidence="3 4">
    <name type="scientific">Catenaria anguillulae PL171</name>
    <dbReference type="NCBI Taxonomy" id="765915"/>
    <lineage>
        <taxon>Eukaryota</taxon>
        <taxon>Fungi</taxon>
        <taxon>Fungi incertae sedis</taxon>
        <taxon>Blastocladiomycota</taxon>
        <taxon>Blastocladiomycetes</taxon>
        <taxon>Blastocladiales</taxon>
        <taxon>Catenariaceae</taxon>
        <taxon>Catenaria</taxon>
    </lineage>
</organism>
<feature type="compositionally biased region" description="Low complexity" evidence="1">
    <location>
        <begin position="34"/>
        <end position="49"/>
    </location>
</feature>
<name>A0A1Y2I1W0_9FUNG</name>
<keyword evidence="4" id="KW-1185">Reference proteome</keyword>
<evidence type="ECO:0000313" key="3">
    <source>
        <dbReference type="EMBL" id="ORZ39941.1"/>
    </source>
</evidence>
<evidence type="ECO:0000256" key="1">
    <source>
        <dbReference type="SAM" id="MobiDB-lite"/>
    </source>
</evidence>
<dbReference type="Gene3D" id="3.90.70.10">
    <property type="entry name" value="Cysteine proteinases"/>
    <property type="match status" value="1"/>
</dbReference>
<dbReference type="PROSITE" id="PS50235">
    <property type="entry name" value="USP_3"/>
    <property type="match status" value="1"/>
</dbReference>
<feature type="region of interest" description="Disordered" evidence="1">
    <location>
        <begin position="184"/>
        <end position="207"/>
    </location>
</feature>
<dbReference type="InterPro" id="IPR018200">
    <property type="entry name" value="USP_CS"/>
</dbReference>
<dbReference type="InterPro" id="IPR038765">
    <property type="entry name" value="Papain-like_cys_pep_sf"/>
</dbReference>
<dbReference type="GO" id="GO:0005829">
    <property type="term" value="C:cytosol"/>
    <property type="evidence" value="ECO:0007669"/>
    <property type="project" value="TreeGrafter"/>
</dbReference>
<sequence length="260" mass="27339">MMPTGQVRKKHEPVAIQEVVDLAPFAVPTGGELSSQNHDSSSSLTVAPAVPHPPPTPQPAHSTASSSAGPPATPTIVSTAVSPTSTPLSFKLTAIVNHLGHHARRGHYVCDMRDPSRPEHWLTFDDSHVSRLGPMVHLTQRRGQHGYLLFYVAEGPTPAPPPSLASVGQSSPQVAQLRPVIEIPPMPARTPSPSANARDREAAGRASAALLQQPDVADVGDHSLITPAMSTRSRSPLKLHIGLGERVVVGSPTSEGAIGR</sequence>
<dbReference type="InterPro" id="IPR001394">
    <property type="entry name" value="Peptidase_C19_UCH"/>
</dbReference>
<dbReference type="PANTHER" id="PTHR24006">
    <property type="entry name" value="UBIQUITIN CARBOXYL-TERMINAL HYDROLASE"/>
    <property type="match status" value="1"/>
</dbReference>
<dbReference type="InterPro" id="IPR050164">
    <property type="entry name" value="Peptidase_C19"/>
</dbReference>
<dbReference type="PROSITE" id="PS00973">
    <property type="entry name" value="USP_2"/>
    <property type="match status" value="1"/>
</dbReference>